<feature type="domain" description="Type II/III secretion system secretin-like" evidence="2">
    <location>
        <begin position="34"/>
        <end position="100"/>
    </location>
</feature>
<comment type="similarity">
    <text evidence="1">Belongs to the bacterial secretin family.</text>
</comment>
<dbReference type="Pfam" id="PF00263">
    <property type="entry name" value="Secretin"/>
    <property type="match status" value="1"/>
</dbReference>
<dbReference type="Proteomes" id="UP000569951">
    <property type="component" value="Unassembled WGS sequence"/>
</dbReference>
<accession>A0A841I4S5</accession>
<protein>
    <submittedName>
        <fullName evidence="3">Type II secretory pathway component GspD/PulD (Secretin)</fullName>
    </submittedName>
</protein>
<dbReference type="AlphaFoldDB" id="A0A841I4S5"/>
<evidence type="ECO:0000313" key="4">
    <source>
        <dbReference type="Proteomes" id="UP000569951"/>
    </source>
</evidence>
<sequence length="106" mass="12003">MIWRRDDRLCRIHLSGRFEIEVSDARVLVLEDFHREASTTARVKNGELIAMRRVARNPPHRSDAEVPVLGDLPIVGKLFGTTRIETRNTDSVIVVTPCLVMAPDAR</sequence>
<proteinExistence type="inferred from homology"/>
<name>A0A841I4S5_9DEIO</name>
<organism evidence="3 4">
    <name type="scientific">Deinobacterium chartae</name>
    <dbReference type="NCBI Taxonomy" id="521158"/>
    <lineage>
        <taxon>Bacteria</taxon>
        <taxon>Thermotogati</taxon>
        <taxon>Deinococcota</taxon>
        <taxon>Deinococci</taxon>
        <taxon>Deinococcales</taxon>
        <taxon>Deinococcaceae</taxon>
        <taxon>Deinobacterium</taxon>
    </lineage>
</organism>
<dbReference type="EMBL" id="JACHHG010000019">
    <property type="protein sequence ID" value="MBB6100034.1"/>
    <property type="molecule type" value="Genomic_DNA"/>
</dbReference>
<dbReference type="RefSeq" id="WP_183988766.1">
    <property type="nucleotide sequence ID" value="NZ_JACHHG010000019.1"/>
</dbReference>
<evidence type="ECO:0000313" key="3">
    <source>
        <dbReference type="EMBL" id="MBB6100034.1"/>
    </source>
</evidence>
<reference evidence="3 4" key="1">
    <citation type="submission" date="2020-08" db="EMBL/GenBank/DDBJ databases">
        <title>Genomic Encyclopedia of Type Strains, Phase IV (KMG-IV): sequencing the most valuable type-strain genomes for metagenomic binning, comparative biology and taxonomic classification.</title>
        <authorList>
            <person name="Goeker M."/>
        </authorList>
    </citation>
    <scope>NUCLEOTIDE SEQUENCE [LARGE SCALE GENOMIC DNA]</scope>
    <source>
        <strain evidence="3 4">DSM 21458</strain>
    </source>
</reference>
<evidence type="ECO:0000259" key="2">
    <source>
        <dbReference type="Pfam" id="PF00263"/>
    </source>
</evidence>
<gene>
    <name evidence="3" type="ORF">HNR42_003499</name>
</gene>
<dbReference type="GO" id="GO:0009306">
    <property type="term" value="P:protein secretion"/>
    <property type="evidence" value="ECO:0007669"/>
    <property type="project" value="InterPro"/>
</dbReference>
<dbReference type="InterPro" id="IPR004846">
    <property type="entry name" value="T2SS/T3SS_dom"/>
</dbReference>
<comment type="caution">
    <text evidence="3">The sequence shown here is derived from an EMBL/GenBank/DDBJ whole genome shotgun (WGS) entry which is preliminary data.</text>
</comment>
<keyword evidence="4" id="KW-1185">Reference proteome</keyword>
<evidence type="ECO:0000256" key="1">
    <source>
        <dbReference type="RuleBase" id="RU004003"/>
    </source>
</evidence>